<dbReference type="Proteomes" id="UP001169760">
    <property type="component" value="Unassembled WGS sequence"/>
</dbReference>
<evidence type="ECO:0000313" key="1">
    <source>
        <dbReference type="EMBL" id="MDO6421809.1"/>
    </source>
</evidence>
<gene>
    <name evidence="1" type="ORF">Q4521_04940</name>
</gene>
<reference evidence="1" key="1">
    <citation type="submission" date="2023-07" db="EMBL/GenBank/DDBJ databases">
        <title>Genome content predicts the carbon catabolic preferences of heterotrophic bacteria.</title>
        <authorList>
            <person name="Gralka M."/>
        </authorList>
    </citation>
    <scope>NUCLEOTIDE SEQUENCE</scope>
    <source>
        <strain evidence="1">I3M17_2</strain>
    </source>
</reference>
<comment type="caution">
    <text evidence="1">The sequence shown here is derived from an EMBL/GenBank/DDBJ whole genome shotgun (WGS) entry which is preliminary data.</text>
</comment>
<dbReference type="RefSeq" id="WP_303491474.1">
    <property type="nucleotide sequence ID" value="NZ_JAUOPB010000003.1"/>
</dbReference>
<protein>
    <submittedName>
        <fullName evidence="1">Uncharacterized protein</fullName>
    </submittedName>
</protein>
<accession>A0AAW7X324</accession>
<evidence type="ECO:0000313" key="2">
    <source>
        <dbReference type="Proteomes" id="UP001169760"/>
    </source>
</evidence>
<sequence length="143" mass="15879">MHTNHSAHIQLLADLPQVVDDGFGNLAFCSADDGVLWLCYEVRRDFLSAPRQFNVLRVVLADEPFIATGGQYLNDLQWESLRKAGFGIYRVEGSELVEGEGELHLVCYTPKQIVECCALQVTSEQQCFHAASPYQALVSFLAG</sequence>
<organism evidence="1 2">
    <name type="scientific">Saccharophagus degradans</name>
    <dbReference type="NCBI Taxonomy" id="86304"/>
    <lineage>
        <taxon>Bacteria</taxon>
        <taxon>Pseudomonadati</taxon>
        <taxon>Pseudomonadota</taxon>
        <taxon>Gammaproteobacteria</taxon>
        <taxon>Cellvibrionales</taxon>
        <taxon>Cellvibrionaceae</taxon>
        <taxon>Saccharophagus</taxon>
    </lineage>
</organism>
<dbReference type="EMBL" id="JAUOPB010000003">
    <property type="protein sequence ID" value="MDO6421809.1"/>
    <property type="molecule type" value="Genomic_DNA"/>
</dbReference>
<proteinExistence type="predicted"/>
<name>A0AAW7X324_9GAMM</name>
<dbReference type="AlphaFoldDB" id="A0AAW7X324"/>